<reference evidence="2" key="1">
    <citation type="submission" date="2020-05" db="EMBL/GenBank/DDBJ databases">
        <title>WGS assembly of Panicum virgatum.</title>
        <authorList>
            <person name="Lovell J.T."/>
            <person name="Jenkins J."/>
            <person name="Shu S."/>
            <person name="Juenger T.E."/>
            <person name="Schmutz J."/>
        </authorList>
    </citation>
    <scope>NUCLEOTIDE SEQUENCE</scope>
    <source>
        <strain evidence="2">AP13</strain>
    </source>
</reference>
<gene>
    <name evidence="2" type="ORF">PVAP13_5KG458007</name>
</gene>
<evidence type="ECO:0000313" key="2">
    <source>
        <dbReference type="EMBL" id="KAG2599120.1"/>
    </source>
</evidence>
<comment type="caution">
    <text evidence="2">The sequence shown here is derived from an EMBL/GenBank/DDBJ whole genome shotgun (WGS) entry which is preliminary data.</text>
</comment>
<evidence type="ECO:0000313" key="3">
    <source>
        <dbReference type="Proteomes" id="UP000823388"/>
    </source>
</evidence>
<dbReference type="AlphaFoldDB" id="A0A8T0SKU1"/>
<proteinExistence type="predicted"/>
<dbReference type="EMBL" id="CM029045">
    <property type="protein sequence ID" value="KAG2599120.1"/>
    <property type="molecule type" value="Genomic_DNA"/>
</dbReference>
<name>A0A8T0SKU1_PANVG</name>
<accession>A0A8T0SKU1</accession>
<evidence type="ECO:0000256" key="1">
    <source>
        <dbReference type="SAM" id="MobiDB-lite"/>
    </source>
</evidence>
<keyword evidence="3" id="KW-1185">Reference proteome</keyword>
<feature type="compositionally biased region" description="Low complexity" evidence="1">
    <location>
        <begin position="93"/>
        <end position="113"/>
    </location>
</feature>
<protein>
    <submittedName>
        <fullName evidence="2">Uncharacterized protein</fullName>
    </submittedName>
</protein>
<dbReference type="Proteomes" id="UP000823388">
    <property type="component" value="Chromosome 5K"/>
</dbReference>
<sequence length="126" mass="13498">MLRLQHHRVEIKKKKNTASFPHHGPRLCSLLPHRLHRAASLPPPCLVAAAASAPARPPPRAPLDGLALYCRRSPTSVECPSLLPMPRPLRNGSRSTPSRPSPAASRSCATPSRGQGWQSIGGAARS</sequence>
<feature type="region of interest" description="Disordered" evidence="1">
    <location>
        <begin position="80"/>
        <end position="126"/>
    </location>
</feature>
<organism evidence="2 3">
    <name type="scientific">Panicum virgatum</name>
    <name type="common">Blackwell switchgrass</name>
    <dbReference type="NCBI Taxonomy" id="38727"/>
    <lineage>
        <taxon>Eukaryota</taxon>
        <taxon>Viridiplantae</taxon>
        <taxon>Streptophyta</taxon>
        <taxon>Embryophyta</taxon>
        <taxon>Tracheophyta</taxon>
        <taxon>Spermatophyta</taxon>
        <taxon>Magnoliopsida</taxon>
        <taxon>Liliopsida</taxon>
        <taxon>Poales</taxon>
        <taxon>Poaceae</taxon>
        <taxon>PACMAD clade</taxon>
        <taxon>Panicoideae</taxon>
        <taxon>Panicodae</taxon>
        <taxon>Paniceae</taxon>
        <taxon>Panicinae</taxon>
        <taxon>Panicum</taxon>
        <taxon>Panicum sect. Hiantes</taxon>
    </lineage>
</organism>